<dbReference type="GO" id="GO:0071897">
    <property type="term" value="P:DNA biosynthetic process"/>
    <property type="evidence" value="ECO:0007669"/>
    <property type="project" value="UniProtKB-KW"/>
</dbReference>
<organism evidence="7 8">
    <name type="scientific">Dethiosulfatibacter aminovorans DSM 17477</name>
    <dbReference type="NCBI Taxonomy" id="1121476"/>
    <lineage>
        <taxon>Bacteria</taxon>
        <taxon>Bacillati</taxon>
        <taxon>Bacillota</taxon>
        <taxon>Tissierellia</taxon>
        <taxon>Dethiosulfatibacter</taxon>
    </lineage>
</organism>
<evidence type="ECO:0000313" key="7">
    <source>
        <dbReference type="EMBL" id="SHJ07985.1"/>
    </source>
</evidence>
<dbReference type="GO" id="GO:0004748">
    <property type="term" value="F:ribonucleoside-diphosphate reductase activity, thioredoxin disulfide as acceptor"/>
    <property type="evidence" value="ECO:0007669"/>
    <property type="project" value="UniProtKB-EC"/>
</dbReference>
<dbReference type="OrthoDB" id="9801525at2"/>
<comment type="similarity">
    <text evidence="1">Belongs to the ribonucleoside diphosphate reductase class-2 family.</text>
</comment>
<proteinExistence type="inferred from homology"/>
<dbReference type="InterPro" id="IPR023806">
    <property type="entry name" value="CHP03905"/>
</dbReference>
<sequence length="79" mass="8612">MKNYKTTGVCSRQIDFKVEEGIVKNVKFHGGCEGNLQGVSQLVEGLSVNQVISKLDGITCGYKTTSCPDQLAKALKEYI</sequence>
<keyword evidence="4" id="KW-0547">Nucleotide-binding</keyword>
<gene>
    <name evidence="7" type="ORF">SAMN02745751_01706</name>
</gene>
<dbReference type="GO" id="GO:0000166">
    <property type="term" value="F:nucleotide binding"/>
    <property type="evidence" value="ECO:0007669"/>
    <property type="project" value="UniProtKB-KW"/>
</dbReference>
<dbReference type="AlphaFoldDB" id="A0A1M6GDD8"/>
<dbReference type="STRING" id="1121476.SAMN02745751_01706"/>
<evidence type="ECO:0000313" key="8">
    <source>
        <dbReference type="Proteomes" id="UP000184052"/>
    </source>
</evidence>
<evidence type="ECO:0000256" key="5">
    <source>
        <dbReference type="ARBA" id="ARBA00047754"/>
    </source>
</evidence>
<dbReference type="InterPro" id="IPR024434">
    <property type="entry name" value="TSCPD_dom"/>
</dbReference>
<comment type="catalytic activity">
    <reaction evidence="5">
        <text>a 2'-deoxyribonucleoside 5'-diphosphate + [thioredoxin]-disulfide + H2O = a ribonucleoside 5'-diphosphate + [thioredoxin]-dithiol</text>
        <dbReference type="Rhea" id="RHEA:23252"/>
        <dbReference type="Rhea" id="RHEA-COMP:10698"/>
        <dbReference type="Rhea" id="RHEA-COMP:10700"/>
        <dbReference type="ChEBI" id="CHEBI:15377"/>
        <dbReference type="ChEBI" id="CHEBI:29950"/>
        <dbReference type="ChEBI" id="CHEBI:50058"/>
        <dbReference type="ChEBI" id="CHEBI:57930"/>
        <dbReference type="ChEBI" id="CHEBI:73316"/>
        <dbReference type="EC" id="1.17.4.1"/>
    </reaction>
</comment>
<name>A0A1M6GDD8_9FIRM</name>
<keyword evidence="8" id="KW-1185">Reference proteome</keyword>
<dbReference type="Pfam" id="PF12637">
    <property type="entry name" value="TSCPD"/>
    <property type="match status" value="1"/>
</dbReference>
<accession>A0A1M6GDD8</accession>
<dbReference type="EMBL" id="FQZL01000010">
    <property type="protein sequence ID" value="SHJ07985.1"/>
    <property type="molecule type" value="Genomic_DNA"/>
</dbReference>
<evidence type="ECO:0000256" key="1">
    <source>
        <dbReference type="ARBA" id="ARBA00007405"/>
    </source>
</evidence>
<feature type="domain" description="TSCPD" evidence="6">
    <location>
        <begin position="3"/>
        <end position="78"/>
    </location>
</feature>
<evidence type="ECO:0000256" key="2">
    <source>
        <dbReference type="ARBA" id="ARBA00012274"/>
    </source>
</evidence>
<keyword evidence="3" id="KW-0237">DNA synthesis</keyword>
<evidence type="ECO:0000259" key="6">
    <source>
        <dbReference type="Pfam" id="PF12637"/>
    </source>
</evidence>
<dbReference type="Proteomes" id="UP000184052">
    <property type="component" value="Unassembled WGS sequence"/>
</dbReference>
<dbReference type="RefSeq" id="WP_073049161.1">
    <property type="nucleotide sequence ID" value="NZ_FQZL01000010.1"/>
</dbReference>
<evidence type="ECO:0000256" key="3">
    <source>
        <dbReference type="ARBA" id="ARBA00022634"/>
    </source>
</evidence>
<dbReference type="NCBIfam" id="TIGR03905">
    <property type="entry name" value="TIGR03905_4_Cys"/>
    <property type="match status" value="1"/>
</dbReference>
<protein>
    <recommendedName>
        <fullName evidence="2">ribonucleoside-diphosphate reductase</fullName>
        <ecNumber evidence="2">1.17.4.1</ecNumber>
    </recommendedName>
</protein>
<evidence type="ECO:0000256" key="4">
    <source>
        <dbReference type="ARBA" id="ARBA00022741"/>
    </source>
</evidence>
<reference evidence="7 8" key="1">
    <citation type="submission" date="2016-11" db="EMBL/GenBank/DDBJ databases">
        <authorList>
            <person name="Jaros S."/>
            <person name="Januszkiewicz K."/>
            <person name="Wedrychowicz H."/>
        </authorList>
    </citation>
    <scope>NUCLEOTIDE SEQUENCE [LARGE SCALE GENOMIC DNA]</scope>
    <source>
        <strain evidence="7 8">DSM 17477</strain>
    </source>
</reference>
<dbReference type="EC" id="1.17.4.1" evidence="2"/>